<evidence type="ECO:0000313" key="1">
    <source>
        <dbReference type="EMBL" id="VAV86292.1"/>
    </source>
</evidence>
<gene>
    <name evidence="1" type="ORF">MNBD_BACTEROID02-1817</name>
</gene>
<name>A0A3B0R190_9ZZZZ</name>
<organism evidence="1">
    <name type="scientific">hydrothermal vent metagenome</name>
    <dbReference type="NCBI Taxonomy" id="652676"/>
    <lineage>
        <taxon>unclassified sequences</taxon>
        <taxon>metagenomes</taxon>
        <taxon>ecological metagenomes</taxon>
    </lineage>
</organism>
<protein>
    <submittedName>
        <fullName evidence="1">Uncharacterized protein</fullName>
    </submittedName>
</protein>
<accession>A0A3B0R190</accession>
<proteinExistence type="predicted"/>
<dbReference type="EMBL" id="UOEB01000321">
    <property type="protein sequence ID" value="VAV86292.1"/>
    <property type="molecule type" value="Genomic_DNA"/>
</dbReference>
<dbReference type="AlphaFoldDB" id="A0A3B0R190"/>
<reference evidence="1" key="1">
    <citation type="submission" date="2018-06" db="EMBL/GenBank/DDBJ databases">
        <authorList>
            <person name="Zhirakovskaya E."/>
        </authorList>
    </citation>
    <scope>NUCLEOTIDE SEQUENCE</scope>
</reference>
<sequence length="39" mass="4621">MEQFEGQEILNFIKELPKDDACKVYLAKIKWQDGFTCIK</sequence>